<dbReference type="STRING" id="1328313.DS2_02890"/>
<name>W7R280_9ALTE</name>
<feature type="transmembrane region" description="Helical" evidence="1">
    <location>
        <begin position="9"/>
        <end position="29"/>
    </location>
</feature>
<accession>W7R280</accession>
<keyword evidence="1" id="KW-0812">Transmembrane</keyword>
<evidence type="ECO:0000313" key="2">
    <source>
        <dbReference type="EMBL" id="EWH11735.1"/>
    </source>
</evidence>
<keyword evidence="1" id="KW-1133">Transmembrane helix</keyword>
<sequence length="365" mass="41957">MAHNQQPNNLFTILFSLLAVIAALLFFLYPDTNQAPPQPTQANKTPPTPSVRTLDKLGLKPLETNDSKPAEQLEVVVPEQQVFDVGQLLANTTSINNCAIEKDEDLYQQVMYMLEDTFTQHDYLYGKLKINDTLSVQVIYPIGFNDAFWALYKNRLLDVLKVYSQELSFSLIKPTEIVLFLLPERDEYIDLLEQISFDGQSSIGVYFPYTNLAFVNLITLEQSVETAVHESIHRLNQYFFGFTARVINEGLAEYFESSAIQNYTIANELNKFEQQDYVLEPHELFTAYPSWTPDDYAALYFSAKLLTHYLITQTPQEFTQLMIKEAEDKCSPLPLDQYSQQVESLIIEQKQSYIEWRGALTSTQL</sequence>
<keyword evidence="1" id="KW-0472">Membrane</keyword>
<gene>
    <name evidence="2" type="ORF">DS2_02890</name>
</gene>
<reference evidence="2 3" key="1">
    <citation type="journal article" date="2014" name="Genome Announc.">
        <title>Draft Genome Sequence of the Agar-Degrading Bacterium Catenovulum sp. Strain DS-2, Isolated from Intestines of Haliotis diversicolor.</title>
        <authorList>
            <person name="Shan D."/>
            <person name="Li X."/>
            <person name="Gu Z."/>
            <person name="Wei G."/>
            <person name="Gao Z."/>
            <person name="Shao Z."/>
        </authorList>
    </citation>
    <scope>NUCLEOTIDE SEQUENCE [LARGE SCALE GENOMIC DNA]</scope>
    <source>
        <strain evidence="2 3">DS-2</strain>
    </source>
</reference>
<dbReference type="OrthoDB" id="256673at2"/>
<keyword evidence="3" id="KW-1185">Reference proteome</keyword>
<proteinExistence type="predicted"/>
<dbReference type="Proteomes" id="UP000019276">
    <property type="component" value="Unassembled WGS sequence"/>
</dbReference>
<organism evidence="2 3">
    <name type="scientific">Catenovulum agarivorans DS-2</name>
    <dbReference type="NCBI Taxonomy" id="1328313"/>
    <lineage>
        <taxon>Bacteria</taxon>
        <taxon>Pseudomonadati</taxon>
        <taxon>Pseudomonadota</taxon>
        <taxon>Gammaproteobacteria</taxon>
        <taxon>Alteromonadales</taxon>
        <taxon>Alteromonadaceae</taxon>
        <taxon>Catenovulum</taxon>
    </lineage>
</organism>
<comment type="caution">
    <text evidence="2">The sequence shown here is derived from an EMBL/GenBank/DDBJ whole genome shotgun (WGS) entry which is preliminary data.</text>
</comment>
<dbReference type="RefSeq" id="WP_035013126.1">
    <property type="nucleotide sequence ID" value="NZ_ARZY01000003.1"/>
</dbReference>
<dbReference type="AlphaFoldDB" id="W7R280"/>
<evidence type="ECO:0000256" key="1">
    <source>
        <dbReference type="SAM" id="Phobius"/>
    </source>
</evidence>
<dbReference type="EMBL" id="ARZY01000003">
    <property type="protein sequence ID" value="EWH11735.1"/>
    <property type="molecule type" value="Genomic_DNA"/>
</dbReference>
<protein>
    <recommendedName>
        <fullName evidence="4">DUF1570 domain-containing protein</fullName>
    </recommendedName>
</protein>
<evidence type="ECO:0000313" key="3">
    <source>
        <dbReference type="Proteomes" id="UP000019276"/>
    </source>
</evidence>
<evidence type="ECO:0008006" key="4">
    <source>
        <dbReference type="Google" id="ProtNLM"/>
    </source>
</evidence>